<feature type="coiled-coil region" evidence="11">
    <location>
        <begin position="104"/>
        <end position="138"/>
    </location>
</feature>
<evidence type="ECO:0000313" key="13">
    <source>
        <dbReference type="Proteomes" id="UP001179952"/>
    </source>
</evidence>
<evidence type="ECO:0000256" key="4">
    <source>
        <dbReference type="ARBA" id="ARBA00022547"/>
    </source>
</evidence>
<evidence type="ECO:0000256" key="8">
    <source>
        <dbReference type="ARBA" id="ARBA00023128"/>
    </source>
</evidence>
<dbReference type="InterPro" id="IPR008689">
    <property type="entry name" value="ATP_synth_F0_dsu_mt"/>
</dbReference>
<comment type="caution">
    <text evidence="12">The sequence shown here is derived from an EMBL/GenBank/DDBJ whole genome shotgun (WGS) entry which is preliminary data.</text>
</comment>
<dbReference type="SUPFAM" id="SSF161065">
    <property type="entry name" value="ATP synthase D chain-like"/>
    <property type="match status" value="1"/>
</dbReference>
<sequence length="165" mass="19595">MNGRGVKKAVEAAKTIDWEGMAKMIVSDEARREFNSLRSTFQEVDNTIRTKFCLEPEPIDWDRYRKSIGSRLVDMYKEAYEKVEIPKYVDTVTPEYQPKFDALLVELNKLEQNSLKETERLEKEIASFKEEKEKLSTMTADEYFARHPDLKKKFDDEIRNDYWGY</sequence>
<dbReference type="Pfam" id="PF05873">
    <property type="entry name" value="Mt_ATP-synt_D"/>
    <property type="match status" value="1"/>
</dbReference>
<keyword evidence="4" id="KW-0138">CF(0)</keyword>
<evidence type="ECO:0000256" key="7">
    <source>
        <dbReference type="ARBA" id="ARBA00023065"/>
    </source>
</evidence>
<evidence type="ECO:0000256" key="11">
    <source>
        <dbReference type="SAM" id="Coils"/>
    </source>
</evidence>
<organism evidence="12 13">
    <name type="scientific">Acorus gramineus</name>
    <name type="common">Dwarf sweet flag</name>
    <dbReference type="NCBI Taxonomy" id="55184"/>
    <lineage>
        <taxon>Eukaryota</taxon>
        <taxon>Viridiplantae</taxon>
        <taxon>Streptophyta</taxon>
        <taxon>Embryophyta</taxon>
        <taxon>Tracheophyta</taxon>
        <taxon>Spermatophyta</taxon>
        <taxon>Magnoliopsida</taxon>
        <taxon>Liliopsida</taxon>
        <taxon>Acoraceae</taxon>
        <taxon>Acorus</taxon>
    </lineage>
</organism>
<keyword evidence="6 10" id="KW-0999">Mitochondrion inner membrane</keyword>
<dbReference type="Gene3D" id="6.10.280.70">
    <property type="match status" value="1"/>
</dbReference>
<comment type="function">
    <text evidence="10">Mitochondrial membrane ATP synthase (F(1)F(0) ATP synthase or Complex V) produces ATP from ADP in the presence of a proton gradient across the membrane which is generated by electron transport complexes of the respiratory chain. F-type ATPases consist of two structural domains, F(1) - containing the extramembraneous catalytic core, and F(0) - containing the membrane proton channel, linked together by a central stalk and a peripheral stalk. During catalysis, ATP synthesis in the catalytic domain of F(1) is coupled via a rotary mechanism of the central stalk subunits to proton translocation.</text>
</comment>
<evidence type="ECO:0000256" key="1">
    <source>
        <dbReference type="ARBA" id="ARBA00004273"/>
    </source>
</evidence>
<keyword evidence="9 10" id="KW-0472">Membrane</keyword>
<evidence type="ECO:0000313" key="12">
    <source>
        <dbReference type="EMBL" id="KAK1259824.1"/>
    </source>
</evidence>
<gene>
    <name evidence="12" type="ORF">QJS04_geneDACA005470</name>
</gene>
<evidence type="ECO:0000256" key="9">
    <source>
        <dbReference type="ARBA" id="ARBA00023136"/>
    </source>
</evidence>
<keyword evidence="5 10" id="KW-0375">Hydrogen ion transport</keyword>
<evidence type="ECO:0000256" key="2">
    <source>
        <dbReference type="ARBA" id="ARBA00006842"/>
    </source>
</evidence>
<reference evidence="12" key="1">
    <citation type="journal article" date="2023" name="Nat. Commun.">
        <title>Diploid and tetraploid genomes of Acorus and the evolution of monocots.</title>
        <authorList>
            <person name="Ma L."/>
            <person name="Liu K.W."/>
            <person name="Li Z."/>
            <person name="Hsiao Y.Y."/>
            <person name="Qi Y."/>
            <person name="Fu T."/>
            <person name="Tang G.D."/>
            <person name="Zhang D."/>
            <person name="Sun W.H."/>
            <person name="Liu D.K."/>
            <person name="Li Y."/>
            <person name="Chen G.Z."/>
            <person name="Liu X.D."/>
            <person name="Liao X.Y."/>
            <person name="Jiang Y.T."/>
            <person name="Yu X."/>
            <person name="Hao Y."/>
            <person name="Huang J."/>
            <person name="Zhao X.W."/>
            <person name="Ke S."/>
            <person name="Chen Y.Y."/>
            <person name="Wu W.L."/>
            <person name="Hsu J.L."/>
            <person name="Lin Y.F."/>
            <person name="Huang M.D."/>
            <person name="Li C.Y."/>
            <person name="Huang L."/>
            <person name="Wang Z.W."/>
            <person name="Zhao X."/>
            <person name="Zhong W.Y."/>
            <person name="Peng D.H."/>
            <person name="Ahmad S."/>
            <person name="Lan S."/>
            <person name="Zhang J.S."/>
            <person name="Tsai W.C."/>
            <person name="Van de Peer Y."/>
            <person name="Liu Z.J."/>
        </authorList>
    </citation>
    <scope>NUCLEOTIDE SEQUENCE</scope>
    <source>
        <strain evidence="12">SCP</strain>
    </source>
</reference>
<dbReference type="EMBL" id="JAUJYN010000012">
    <property type="protein sequence ID" value="KAK1259824.1"/>
    <property type="molecule type" value="Genomic_DNA"/>
</dbReference>
<dbReference type="PANTHER" id="PTHR12700">
    <property type="entry name" value="ATP SYNTHASE SUBUNIT D, MITOCHONDRIAL"/>
    <property type="match status" value="1"/>
</dbReference>
<comment type="subcellular location">
    <subcellularLocation>
        <location evidence="1 10">Mitochondrion inner membrane</location>
    </subcellularLocation>
</comment>
<keyword evidence="7 10" id="KW-0406">Ion transport</keyword>
<keyword evidence="3 10" id="KW-0813">Transport</keyword>
<keyword evidence="11" id="KW-0175">Coiled coil</keyword>
<dbReference type="Proteomes" id="UP001179952">
    <property type="component" value="Unassembled WGS sequence"/>
</dbReference>
<comment type="similarity">
    <text evidence="2 10">Belongs to the ATPase d subunit family.</text>
</comment>
<accession>A0AAV9A6P3</accession>
<reference evidence="12" key="2">
    <citation type="submission" date="2023-06" db="EMBL/GenBank/DDBJ databases">
        <authorList>
            <person name="Ma L."/>
            <person name="Liu K.-W."/>
            <person name="Li Z."/>
            <person name="Hsiao Y.-Y."/>
            <person name="Qi Y."/>
            <person name="Fu T."/>
            <person name="Tang G."/>
            <person name="Zhang D."/>
            <person name="Sun W.-H."/>
            <person name="Liu D.-K."/>
            <person name="Li Y."/>
            <person name="Chen G.-Z."/>
            <person name="Liu X.-D."/>
            <person name="Liao X.-Y."/>
            <person name="Jiang Y.-T."/>
            <person name="Yu X."/>
            <person name="Hao Y."/>
            <person name="Huang J."/>
            <person name="Zhao X.-W."/>
            <person name="Ke S."/>
            <person name="Chen Y.-Y."/>
            <person name="Wu W.-L."/>
            <person name="Hsu J.-L."/>
            <person name="Lin Y.-F."/>
            <person name="Huang M.-D."/>
            <person name="Li C.-Y."/>
            <person name="Huang L."/>
            <person name="Wang Z.-W."/>
            <person name="Zhao X."/>
            <person name="Zhong W.-Y."/>
            <person name="Peng D.-H."/>
            <person name="Ahmad S."/>
            <person name="Lan S."/>
            <person name="Zhang J.-S."/>
            <person name="Tsai W.-C."/>
            <person name="Van De Peer Y."/>
            <person name="Liu Z.-J."/>
        </authorList>
    </citation>
    <scope>NUCLEOTIDE SEQUENCE</scope>
    <source>
        <strain evidence="12">SCP</strain>
        <tissue evidence="12">Leaves</tissue>
    </source>
</reference>
<proteinExistence type="inferred from homology"/>
<evidence type="ECO:0000256" key="5">
    <source>
        <dbReference type="ARBA" id="ARBA00022781"/>
    </source>
</evidence>
<dbReference type="InterPro" id="IPR036228">
    <property type="entry name" value="ATP_synth_F0_dsu_sf_mt"/>
</dbReference>
<name>A0AAV9A6P3_ACOGR</name>
<protein>
    <recommendedName>
        <fullName evidence="10">ATP synthase subunit d, mitochondrial</fullName>
    </recommendedName>
</protein>
<dbReference type="GO" id="GO:0005743">
    <property type="term" value="C:mitochondrial inner membrane"/>
    <property type="evidence" value="ECO:0007669"/>
    <property type="project" value="UniProtKB-SubCell"/>
</dbReference>
<dbReference type="GO" id="GO:0015986">
    <property type="term" value="P:proton motive force-driven ATP synthesis"/>
    <property type="evidence" value="ECO:0007669"/>
    <property type="project" value="UniProtKB-UniRule"/>
</dbReference>
<evidence type="ECO:0000256" key="3">
    <source>
        <dbReference type="ARBA" id="ARBA00022448"/>
    </source>
</evidence>
<dbReference type="GO" id="GO:0015078">
    <property type="term" value="F:proton transmembrane transporter activity"/>
    <property type="evidence" value="ECO:0007669"/>
    <property type="project" value="InterPro"/>
</dbReference>
<dbReference type="AlphaFoldDB" id="A0AAV9A6P3"/>
<dbReference type="PIRSF" id="PIRSF005514">
    <property type="entry name" value="ATPase_F0_D_mt"/>
    <property type="match status" value="1"/>
</dbReference>
<keyword evidence="8 10" id="KW-0496">Mitochondrion</keyword>
<dbReference type="GO" id="GO:0045259">
    <property type="term" value="C:proton-transporting ATP synthase complex"/>
    <property type="evidence" value="ECO:0007669"/>
    <property type="project" value="UniProtKB-KW"/>
</dbReference>
<keyword evidence="13" id="KW-1185">Reference proteome</keyword>
<evidence type="ECO:0000256" key="10">
    <source>
        <dbReference type="PIRNR" id="PIRNR005514"/>
    </source>
</evidence>
<evidence type="ECO:0000256" key="6">
    <source>
        <dbReference type="ARBA" id="ARBA00022792"/>
    </source>
</evidence>